<evidence type="ECO:0000313" key="3">
    <source>
        <dbReference type="Proteomes" id="UP000253420"/>
    </source>
</evidence>
<keyword evidence="3" id="KW-1185">Reference proteome</keyword>
<gene>
    <name evidence="2" type="ORF">DUT91_24630</name>
</gene>
<evidence type="ECO:0000256" key="1">
    <source>
        <dbReference type="SAM" id="Phobius"/>
    </source>
</evidence>
<feature type="transmembrane region" description="Helical" evidence="1">
    <location>
        <begin position="39"/>
        <end position="60"/>
    </location>
</feature>
<dbReference type="AlphaFoldDB" id="A0A368JW22"/>
<name>A0A368JW22_9HYPH</name>
<comment type="caution">
    <text evidence="2">The sequence shown here is derived from an EMBL/GenBank/DDBJ whole genome shotgun (WGS) entry which is preliminary data.</text>
</comment>
<reference evidence="2 3" key="1">
    <citation type="submission" date="2018-07" db="EMBL/GenBank/DDBJ databases">
        <title>The draft genome of Phyllobacterium salinisoli.</title>
        <authorList>
            <person name="Liu L."/>
            <person name="Li L."/>
            <person name="Zhang X."/>
            <person name="Liang L."/>
        </authorList>
    </citation>
    <scope>NUCLEOTIDE SEQUENCE [LARGE SCALE GENOMIC DNA]</scope>
    <source>
        <strain evidence="2 3">LLAN61</strain>
    </source>
</reference>
<protein>
    <submittedName>
        <fullName evidence="2">Uncharacterized protein</fullName>
    </submittedName>
</protein>
<keyword evidence="1" id="KW-0472">Membrane</keyword>
<sequence>MKPASQDRLAAGSVSFKNSAILLIAVNIIGVLFVNARNMVISIIISPIAVGAINHVLGLAENPLIDGIRG</sequence>
<dbReference type="EMBL" id="QOZG01000057">
    <property type="protein sequence ID" value="RCS21366.1"/>
    <property type="molecule type" value="Genomic_DNA"/>
</dbReference>
<dbReference type="Proteomes" id="UP000253420">
    <property type="component" value="Unassembled WGS sequence"/>
</dbReference>
<proteinExistence type="predicted"/>
<accession>A0A368JW22</accession>
<feature type="transmembrane region" description="Helical" evidence="1">
    <location>
        <begin position="12"/>
        <end position="33"/>
    </location>
</feature>
<keyword evidence="1" id="KW-0812">Transmembrane</keyword>
<organism evidence="2 3">
    <name type="scientific">Phyllobacterium salinisoli</name>
    <dbReference type="NCBI Taxonomy" id="1899321"/>
    <lineage>
        <taxon>Bacteria</taxon>
        <taxon>Pseudomonadati</taxon>
        <taxon>Pseudomonadota</taxon>
        <taxon>Alphaproteobacteria</taxon>
        <taxon>Hyphomicrobiales</taxon>
        <taxon>Phyllobacteriaceae</taxon>
        <taxon>Phyllobacterium</taxon>
    </lineage>
</organism>
<keyword evidence="1" id="KW-1133">Transmembrane helix</keyword>
<evidence type="ECO:0000313" key="2">
    <source>
        <dbReference type="EMBL" id="RCS21366.1"/>
    </source>
</evidence>